<dbReference type="RefSeq" id="WP_136416003.1">
    <property type="nucleotide sequence ID" value="NZ_CP039396.1"/>
</dbReference>
<keyword evidence="2" id="KW-1185">Reference proteome</keyword>
<dbReference type="Proteomes" id="UP000297149">
    <property type="component" value="Chromosome"/>
</dbReference>
<dbReference type="KEGG" id="ddb:E7747_11120"/>
<sequence length="165" mass="19840">MKKLTDKEWLRVFNQFFDQCFNIELKNGLSTKEAMELAFQKTVDLEYHPYFPVSLSVNQRVLSEWGEKYQNMLADNIHIAIINSAPQSTEVGIIKVKREWLRCDFPQWLIDNGHYDYFYEIPDDETELIELFLFFYCDYSQNNLLWQCVPADIQLKRKTIKDYQK</sequence>
<evidence type="ECO:0000313" key="2">
    <source>
        <dbReference type="Proteomes" id="UP000297149"/>
    </source>
</evidence>
<protein>
    <submittedName>
        <fullName evidence="1">Uncharacterized protein</fullName>
    </submittedName>
</protein>
<dbReference type="AlphaFoldDB" id="A0A4P7W451"/>
<organism evidence="1 2">
    <name type="scientific">Duncaniella dubosii</name>
    <dbReference type="NCBI Taxonomy" id="2518971"/>
    <lineage>
        <taxon>Bacteria</taxon>
        <taxon>Pseudomonadati</taxon>
        <taxon>Bacteroidota</taxon>
        <taxon>Bacteroidia</taxon>
        <taxon>Bacteroidales</taxon>
        <taxon>Muribaculaceae</taxon>
        <taxon>Duncaniella</taxon>
    </lineage>
</organism>
<evidence type="ECO:0000313" key="1">
    <source>
        <dbReference type="EMBL" id="QCD42784.1"/>
    </source>
</evidence>
<proteinExistence type="predicted"/>
<reference evidence="2" key="1">
    <citation type="submission" date="2019-02" db="EMBL/GenBank/DDBJ databases">
        <title>Isolation and identification of novel species under the genus Muribaculum.</title>
        <authorList>
            <person name="Miyake S."/>
            <person name="Ding Y."/>
            <person name="Low A."/>
            <person name="Soh M."/>
            <person name="Seedorf H."/>
        </authorList>
    </citation>
    <scope>NUCLEOTIDE SEQUENCE [LARGE SCALE GENOMIC DNA]</scope>
    <source>
        <strain evidence="2">H5</strain>
    </source>
</reference>
<gene>
    <name evidence="1" type="ORF">E7747_11120</name>
</gene>
<dbReference type="EMBL" id="CP039396">
    <property type="protein sequence ID" value="QCD42784.1"/>
    <property type="molecule type" value="Genomic_DNA"/>
</dbReference>
<accession>A0A4P7W451</accession>
<name>A0A4P7W451_9BACT</name>